<proteinExistence type="predicted"/>
<dbReference type="AlphaFoldDB" id="A0A1X7US67"/>
<evidence type="ECO:0000313" key="1">
    <source>
        <dbReference type="EnsemblMetazoa" id="Aqu2.1.30364_001"/>
    </source>
</evidence>
<organism evidence="1">
    <name type="scientific">Amphimedon queenslandica</name>
    <name type="common">Sponge</name>
    <dbReference type="NCBI Taxonomy" id="400682"/>
    <lineage>
        <taxon>Eukaryota</taxon>
        <taxon>Metazoa</taxon>
        <taxon>Porifera</taxon>
        <taxon>Demospongiae</taxon>
        <taxon>Heteroscleromorpha</taxon>
        <taxon>Haplosclerida</taxon>
        <taxon>Niphatidae</taxon>
        <taxon>Amphimedon</taxon>
    </lineage>
</organism>
<reference evidence="1" key="1">
    <citation type="submission" date="2017-05" db="UniProtKB">
        <authorList>
            <consortium name="EnsemblMetazoa"/>
        </authorList>
    </citation>
    <scope>IDENTIFICATION</scope>
</reference>
<dbReference type="InParanoid" id="A0A1X7US67"/>
<accession>A0A1X7US67</accession>
<dbReference type="EnsemblMetazoa" id="Aqu2.1.30364_001">
    <property type="protein sequence ID" value="Aqu2.1.30364_001"/>
    <property type="gene ID" value="Aqu2.1.30364"/>
</dbReference>
<sequence length="194" mass="22548">MVLDTYKKLKGDDSNLEWNFSVGFDHSDNQLVNAALSRNITGLMRFEVCTPKQMARACKTYFRSLKRYIREKLEKCTARKKVLNEFTTFDKNRKAKMMEVLVTDTMSSDESVVQSDEDDREGSVAAPKKYFVKHPLRWRSPEFTNYIESLDMKIQRHCTARGKQMVVPVREGNDSSRTPPEACPEWAFISDWAQ</sequence>
<protein>
    <submittedName>
        <fullName evidence="1">Uncharacterized protein</fullName>
    </submittedName>
</protein>
<name>A0A1X7US67_AMPQE</name>